<comment type="caution">
    <text evidence="1">The sequence shown here is derived from an EMBL/GenBank/DDBJ whole genome shotgun (WGS) entry which is preliminary data.</text>
</comment>
<reference evidence="1" key="1">
    <citation type="submission" date="2023-10" db="EMBL/GenBank/DDBJ databases">
        <authorList>
            <person name="Rodriguez Cubillos JULIANA M."/>
            <person name="De Vega J."/>
        </authorList>
    </citation>
    <scope>NUCLEOTIDE SEQUENCE</scope>
</reference>
<evidence type="ECO:0000313" key="2">
    <source>
        <dbReference type="Proteomes" id="UP001177021"/>
    </source>
</evidence>
<dbReference type="Proteomes" id="UP001177021">
    <property type="component" value="Unassembled WGS sequence"/>
</dbReference>
<organism evidence="1 2">
    <name type="scientific">Trifolium pratense</name>
    <name type="common">Red clover</name>
    <dbReference type="NCBI Taxonomy" id="57577"/>
    <lineage>
        <taxon>Eukaryota</taxon>
        <taxon>Viridiplantae</taxon>
        <taxon>Streptophyta</taxon>
        <taxon>Embryophyta</taxon>
        <taxon>Tracheophyta</taxon>
        <taxon>Spermatophyta</taxon>
        <taxon>Magnoliopsida</taxon>
        <taxon>eudicotyledons</taxon>
        <taxon>Gunneridae</taxon>
        <taxon>Pentapetalae</taxon>
        <taxon>rosids</taxon>
        <taxon>fabids</taxon>
        <taxon>Fabales</taxon>
        <taxon>Fabaceae</taxon>
        <taxon>Papilionoideae</taxon>
        <taxon>50 kb inversion clade</taxon>
        <taxon>NPAAA clade</taxon>
        <taxon>Hologalegina</taxon>
        <taxon>IRL clade</taxon>
        <taxon>Trifolieae</taxon>
        <taxon>Trifolium</taxon>
    </lineage>
</organism>
<dbReference type="EMBL" id="CASHSV030000409">
    <property type="protein sequence ID" value="CAJ2662635.1"/>
    <property type="molecule type" value="Genomic_DNA"/>
</dbReference>
<accession>A0ACB0L241</accession>
<gene>
    <name evidence="1" type="ORF">MILVUS5_LOCUS28195</name>
</gene>
<protein>
    <submittedName>
        <fullName evidence="1">Uncharacterized protein</fullName>
    </submittedName>
</protein>
<evidence type="ECO:0000313" key="1">
    <source>
        <dbReference type="EMBL" id="CAJ2662635.1"/>
    </source>
</evidence>
<keyword evidence="2" id="KW-1185">Reference proteome</keyword>
<proteinExistence type="predicted"/>
<name>A0ACB0L241_TRIPR</name>
<sequence>MKFDFITNGNIHHLRSINSKQSHFVVFGCDQMTFTKLRIIAPDESPNTDGIKIGKSKGINITSVTIGTGDDCIAMLAGTRNVLISDVFCGPGHGISVGSLGKNEGEEDVDNIVVKNCTISGTNNGVRIKSWAVQLKKTLMASNFLYEDIVMDNVQFPIIIDQDYCPHSSCQEDSSVQSSVQISNVAYKNIRGSGNSEVAASFKCSQNKPCQGITMDNINLWPYASDSGSLSNVCLNVNGASYGQHNPPSCI</sequence>